<dbReference type="Gene3D" id="2.40.30.10">
    <property type="entry name" value="Translation factors"/>
    <property type="match status" value="1"/>
</dbReference>
<proteinExistence type="inferred from homology"/>
<keyword evidence="4 9" id="KW-1133">Transmembrane helix</keyword>
<dbReference type="InterPro" id="IPR009000">
    <property type="entry name" value="Transl_B-barrel_sf"/>
</dbReference>
<name>A0ABP0JF05_9DINO</name>
<organism evidence="10 11">
    <name type="scientific">Durusdinium trenchii</name>
    <dbReference type="NCBI Taxonomy" id="1381693"/>
    <lineage>
        <taxon>Eukaryota</taxon>
        <taxon>Sar</taxon>
        <taxon>Alveolata</taxon>
        <taxon>Dinophyceae</taxon>
        <taxon>Suessiales</taxon>
        <taxon>Symbiodiniaceae</taxon>
        <taxon>Durusdinium</taxon>
    </lineage>
</organism>
<feature type="transmembrane region" description="Helical" evidence="9">
    <location>
        <begin position="144"/>
        <end position="172"/>
    </location>
</feature>
<evidence type="ECO:0000256" key="2">
    <source>
        <dbReference type="ARBA" id="ARBA00022692"/>
    </source>
</evidence>
<evidence type="ECO:0000256" key="5">
    <source>
        <dbReference type="ARBA" id="ARBA00023136"/>
    </source>
</evidence>
<dbReference type="SUPFAM" id="SSF90123">
    <property type="entry name" value="ABC transporter transmembrane region"/>
    <property type="match status" value="1"/>
</dbReference>
<dbReference type="InterPro" id="IPR000597">
    <property type="entry name" value="Ribosomal_uL3"/>
</dbReference>
<evidence type="ECO:0000256" key="9">
    <source>
        <dbReference type="SAM" id="Phobius"/>
    </source>
</evidence>
<keyword evidence="6 7" id="KW-0687">Ribonucleoprotein</keyword>
<feature type="transmembrane region" description="Helical" evidence="9">
    <location>
        <begin position="52"/>
        <end position="74"/>
    </location>
</feature>
<reference evidence="10 11" key="1">
    <citation type="submission" date="2024-02" db="EMBL/GenBank/DDBJ databases">
        <authorList>
            <person name="Chen Y."/>
            <person name="Shah S."/>
            <person name="Dougan E. K."/>
            <person name="Thang M."/>
            <person name="Chan C."/>
        </authorList>
    </citation>
    <scope>NUCLEOTIDE SEQUENCE [LARGE SCALE GENOMIC DNA]</scope>
</reference>
<keyword evidence="3 7" id="KW-0689">Ribosomal protein</keyword>
<dbReference type="PANTHER" id="PTHR11363">
    <property type="entry name" value="60S RIBOSOMAL PROTEIN L3-RELATED"/>
    <property type="match status" value="1"/>
</dbReference>
<sequence>MWGIGGQPNSDRTARTEENTPGKLVASLKIYAYRVAKLLVSFGDKVDALCSVLVGLVVAFVACWEMAATMLLAIPIFGIAQGPWEGSELPDPLTSSHYKKERTRETEPKAHGTIADLHGRRRPLSRLTWPSAFAFRPCLRRKELLGAAAFGLSSAVVFWVMAGGFYIMGLLIQDGRATFQTGQQAFMGILYGAMGVGMASALTGDLAKAKVAAHEIFKLIDKQSLINGLEPVGDSDAGPLIGRIEFQEVNFTYPFRPDVQADSDDGSKSPHLTAFMSYKAGMTHIVREVDRPGSKLNKKEIVEPVTILESPPMIVVGFVGYVETPRGLRALTSVWAGHLSEECKRRFYKSWHSSKQKAFTKYQKRWSESSKDGSPMTAEVERAKKYCQVIRAICHTQVGKVKIGQKKAHIKEIQVNGGTTEAKVDFVMGLFEQEVKIADCFSQDEMIDVIGATKGKGFNGVVTRWGVTRLTRKTHRGLRKVACIGSWHPARVSFQVPRSGQRGYHHRTEINKKIYRVGQALKDDPVNAKTENDLTEKAITPMGGFSHYGEVNEDWVMLKGTVMGPRKRLITLRKSLLPQVSRRALEKVTLKFIDTSSKFGHGRFQTGEEKAKFYGNVQKKAKTETKAEDA</sequence>
<dbReference type="InterPro" id="IPR044892">
    <property type="entry name" value="Ribosomal_L3_dom_3_arc_sf"/>
</dbReference>
<evidence type="ECO:0000256" key="1">
    <source>
        <dbReference type="ARBA" id="ARBA00006540"/>
    </source>
</evidence>
<gene>
    <name evidence="10" type="ORF">SCF082_LOCUS11729</name>
</gene>
<evidence type="ECO:0000256" key="3">
    <source>
        <dbReference type="ARBA" id="ARBA00022980"/>
    </source>
</evidence>
<protein>
    <submittedName>
        <fullName evidence="10">60S ribosomal protein L3</fullName>
    </submittedName>
</protein>
<dbReference type="EMBL" id="CAXAMM010007002">
    <property type="protein sequence ID" value="CAK9012987.1"/>
    <property type="molecule type" value="Genomic_DNA"/>
</dbReference>
<dbReference type="SUPFAM" id="SSF50447">
    <property type="entry name" value="Translation proteins"/>
    <property type="match status" value="1"/>
</dbReference>
<evidence type="ECO:0000313" key="10">
    <source>
        <dbReference type="EMBL" id="CAK9012987.1"/>
    </source>
</evidence>
<dbReference type="InterPro" id="IPR019926">
    <property type="entry name" value="Ribosomal_uL3_CS"/>
</dbReference>
<dbReference type="PROSITE" id="PS00474">
    <property type="entry name" value="RIBOSOMAL_L3"/>
    <property type="match status" value="1"/>
</dbReference>
<dbReference type="PANTHER" id="PTHR11363:SF5">
    <property type="entry name" value="LARGE RIBOSOMAL SUBUNIT PROTEIN UL3"/>
    <property type="match status" value="1"/>
</dbReference>
<feature type="transmembrane region" description="Helical" evidence="9">
    <location>
        <begin position="184"/>
        <end position="202"/>
    </location>
</feature>
<dbReference type="Gene3D" id="4.10.960.10">
    <property type="entry name" value="Ribosomal protein L3, domain 3"/>
    <property type="match status" value="1"/>
</dbReference>
<comment type="similarity">
    <text evidence="1 7">Belongs to the universal ribosomal protein uL3 family.</text>
</comment>
<evidence type="ECO:0000256" key="8">
    <source>
        <dbReference type="SAM" id="MobiDB-lite"/>
    </source>
</evidence>
<evidence type="ECO:0000256" key="4">
    <source>
        <dbReference type="ARBA" id="ARBA00022989"/>
    </source>
</evidence>
<evidence type="ECO:0000256" key="6">
    <source>
        <dbReference type="ARBA" id="ARBA00023274"/>
    </source>
</evidence>
<comment type="caution">
    <text evidence="10">The sequence shown here is derived from an EMBL/GenBank/DDBJ whole genome shotgun (WGS) entry which is preliminary data.</text>
</comment>
<keyword evidence="5 9" id="KW-0472">Membrane</keyword>
<keyword evidence="11" id="KW-1185">Reference proteome</keyword>
<evidence type="ECO:0000313" key="11">
    <source>
        <dbReference type="Proteomes" id="UP001642464"/>
    </source>
</evidence>
<dbReference type="Proteomes" id="UP001642464">
    <property type="component" value="Unassembled WGS sequence"/>
</dbReference>
<dbReference type="Gene3D" id="3.30.1430.10">
    <property type="match status" value="1"/>
</dbReference>
<dbReference type="Gene3D" id="1.20.1560.10">
    <property type="entry name" value="ABC transporter type 1, transmembrane domain"/>
    <property type="match status" value="1"/>
</dbReference>
<evidence type="ECO:0000256" key="7">
    <source>
        <dbReference type="RuleBase" id="RU003905"/>
    </source>
</evidence>
<dbReference type="Pfam" id="PF00297">
    <property type="entry name" value="Ribosomal_L3"/>
    <property type="match status" value="1"/>
</dbReference>
<keyword evidence="2 9" id="KW-0812">Transmembrane</keyword>
<accession>A0ABP0JF05</accession>
<dbReference type="InterPro" id="IPR036640">
    <property type="entry name" value="ABC1_TM_sf"/>
</dbReference>
<dbReference type="InterPro" id="IPR045077">
    <property type="entry name" value="L3_arc_euk"/>
</dbReference>
<dbReference type="GO" id="GO:0005840">
    <property type="term" value="C:ribosome"/>
    <property type="evidence" value="ECO:0007669"/>
    <property type="project" value="UniProtKB-KW"/>
</dbReference>
<feature type="region of interest" description="Disordered" evidence="8">
    <location>
        <begin position="90"/>
        <end position="110"/>
    </location>
</feature>